<feature type="transmembrane region" description="Helical" evidence="1">
    <location>
        <begin position="81"/>
        <end position="100"/>
    </location>
</feature>
<organism evidence="4 5">
    <name type="scientific">Thermolongibacillus altinsuensis</name>
    <dbReference type="NCBI Taxonomy" id="575256"/>
    <lineage>
        <taxon>Bacteria</taxon>
        <taxon>Bacillati</taxon>
        <taxon>Bacillota</taxon>
        <taxon>Bacilli</taxon>
        <taxon>Bacillales</taxon>
        <taxon>Anoxybacillaceae</taxon>
        <taxon>Thermolongibacillus</taxon>
    </lineage>
</organism>
<dbReference type="OrthoDB" id="9770408at2"/>
<name>A0A4V2QAJ6_9BACL</name>
<keyword evidence="1" id="KW-0812">Transmembrane</keyword>
<dbReference type="PANTHER" id="PTHR40047">
    <property type="entry name" value="UPF0703 PROTEIN YCGQ"/>
    <property type="match status" value="1"/>
</dbReference>
<reference evidence="4 5" key="1">
    <citation type="submission" date="2019-03" db="EMBL/GenBank/DDBJ databases">
        <title>Genomic Encyclopedia of Type Strains, Phase IV (KMG-IV): sequencing the most valuable type-strain genomes for metagenomic binning, comparative biology and taxonomic classification.</title>
        <authorList>
            <person name="Goeker M."/>
        </authorList>
    </citation>
    <scope>NUCLEOTIDE SEQUENCE [LARGE SCALE GENOMIC DNA]</scope>
    <source>
        <strain evidence="4 5">DSM 24979</strain>
    </source>
</reference>
<feature type="domain" description="DUF1980" evidence="2">
    <location>
        <begin position="2"/>
        <end position="112"/>
    </location>
</feature>
<dbReference type="InterPro" id="IPR048447">
    <property type="entry name" value="DUF1980_C"/>
</dbReference>
<evidence type="ECO:0000313" key="5">
    <source>
        <dbReference type="Proteomes" id="UP000295658"/>
    </source>
</evidence>
<evidence type="ECO:0000313" key="4">
    <source>
        <dbReference type="EMBL" id="TCL52642.1"/>
    </source>
</evidence>
<proteinExistence type="predicted"/>
<feature type="domain" description="DUF1980" evidence="3">
    <location>
        <begin position="138"/>
        <end position="278"/>
    </location>
</feature>
<dbReference type="Pfam" id="PF21537">
    <property type="entry name" value="DUF1980_C"/>
    <property type="match status" value="1"/>
</dbReference>
<dbReference type="Pfam" id="PF09323">
    <property type="entry name" value="DUF1980"/>
    <property type="match status" value="1"/>
</dbReference>
<comment type="caution">
    <text evidence="4">The sequence shown here is derived from an EMBL/GenBank/DDBJ whole genome shotgun (WGS) entry which is preliminary data.</text>
</comment>
<dbReference type="InterPro" id="IPR052955">
    <property type="entry name" value="UPF0703_membrane_permease"/>
</dbReference>
<dbReference type="PANTHER" id="PTHR40047:SF1">
    <property type="entry name" value="UPF0703 PROTEIN YCGQ"/>
    <property type="match status" value="1"/>
</dbReference>
<dbReference type="AlphaFoldDB" id="A0A4V2QAJ6"/>
<keyword evidence="5" id="KW-1185">Reference proteome</keyword>
<dbReference type="EMBL" id="SLUL01000002">
    <property type="protein sequence ID" value="TCL52642.1"/>
    <property type="molecule type" value="Genomic_DNA"/>
</dbReference>
<dbReference type="RefSeq" id="WP_132947262.1">
    <property type="nucleotide sequence ID" value="NZ_SLUL01000002.1"/>
</dbReference>
<dbReference type="NCBIfam" id="TIGR03943">
    <property type="entry name" value="TIGR03943 family putative permease subunit"/>
    <property type="match status" value="1"/>
</dbReference>
<keyword evidence="1" id="KW-1133">Transmembrane helix</keyword>
<dbReference type="Proteomes" id="UP000295658">
    <property type="component" value="Unassembled WGS sequence"/>
</dbReference>
<dbReference type="InterPro" id="IPR048493">
    <property type="entry name" value="DUF1980_N"/>
</dbReference>
<sequence length="281" mass="32996">MLRTYILLGFTFLFFHLHTTGDISKYINMRYSYLSFSAIFIFAFLTIVQFRIANRKENGHHCHDETCCHHHEEDQPKWKKALNYFVFIFPIASALFLPIATLDSEIVKAKGFRIPGFETESADPFGQRQFLRPDTSIYYGKEGYKDLMRKELAVFAKQSRLVLNDNNYLKAMETIYQFPGQFSDKEIEFDGFVYHDKTTNSQQLFVLRFGIIHCVADSGVFGLLTEFPENPHLKNDEWIHVKGKLSTIYFQPFNVTIPYVQVKEWHTIKAPEEPYVFRGYD</sequence>
<dbReference type="InterPro" id="IPR015402">
    <property type="entry name" value="DUF1980"/>
</dbReference>
<keyword evidence="1" id="KW-0472">Membrane</keyword>
<protein>
    <submittedName>
        <fullName evidence="4">Putative membrane protein</fullName>
    </submittedName>
</protein>
<evidence type="ECO:0000259" key="2">
    <source>
        <dbReference type="Pfam" id="PF09323"/>
    </source>
</evidence>
<evidence type="ECO:0000256" key="1">
    <source>
        <dbReference type="SAM" id="Phobius"/>
    </source>
</evidence>
<accession>A0A4V2QAJ6</accession>
<evidence type="ECO:0000259" key="3">
    <source>
        <dbReference type="Pfam" id="PF21537"/>
    </source>
</evidence>
<gene>
    <name evidence="4" type="ORF">EDD69_10247</name>
</gene>
<feature type="transmembrane region" description="Helical" evidence="1">
    <location>
        <begin position="31"/>
        <end position="50"/>
    </location>
</feature>